<organism evidence="8 9">
    <name type="scientific">Paraburkholderia ribeironis</name>
    <dbReference type="NCBI Taxonomy" id="1247936"/>
    <lineage>
        <taxon>Bacteria</taxon>
        <taxon>Pseudomonadati</taxon>
        <taxon>Pseudomonadota</taxon>
        <taxon>Betaproteobacteria</taxon>
        <taxon>Burkholderiales</taxon>
        <taxon>Burkholderiaceae</taxon>
        <taxon>Paraburkholderia</taxon>
    </lineage>
</organism>
<gene>
    <name evidence="8" type="ORF">BN2475_490010</name>
</gene>
<keyword evidence="4" id="KW-0677">Repeat</keyword>
<dbReference type="OrthoDB" id="9776369at2"/>
<dbReference type="RefSeq" id="WP_094781673.1">
    <property type="nucleotide sequence ID" value="NZ_CYGX02000049.1"/>
</dbReference>
<reference evidence="8 9" key="1">
    <citation type="submission" date="2016-12" db="EMBL/GenBank/DDBJ databases">
        <authorList>
            <person name="Song W.-J."/>
            <person name="Kurnit D.M."/>
        </authorList>
    </citation>
    <scope>NUCLEOTIDE SEQUENCE [LARGE SCALE GENOMIC DNA]</scope>
    <source>
        <strain evidence="8 9">STM7296</strain>
    </source>
</reference>
<evidence type="ECO:0000256" key="5">
    <source>
        <dbReference type="ARBA" id="ARBA00022741"/>
    </source>
</evidence>
<dbReference type="CDD" id="cd03216">
    <property type="entry name" value="ABC_Carb_Monos_I"/>
    <property type="match status" value="1"/>
</dbReference>
<dbReference type="InterPro" id="IPR003439">
    <property type="entry name" value="ABC_transporter-like_ATP-bd"/>
</dbReference>
<evidence type="ECO:0000256" key="1">
    <source>
        <dbReference type="ARBA" id="ARBA00022475"/>
    </source>
</evidence>
<evidence type="ECO:0000256" key="6">
    <source>
        <dbReference type="ARBA" id="ARBA00022840"/>
    </source>
</evidence>
<dbReference type="GO" id="GO:0016887">
    <property type="term" value="F:ATP hydrolysis activity"/>
    <property type="evidence" value="ECO:0007669"/>
    <property type="project" value="InterPro"/>
</dbReference>
<dbReference type="InterPro" id="IPR003593">
    <property type="entry name" value="AAA+_ATPase"/>
</dbReference>
<evidence type="ECO:0000256" key="3">
    <source>
        <dbReference type="ARBA" id="ARBA00022597"/>
    </source>
</evidence>
<keyword evidence="6" id="KW-0067">ATP-binding</keyword>
<keyword evidence="2" id="KW-0997">Cell inner membrane</keyword>
<dbReference type="EMBL" id="CYGX02000049">
    <property type="protein sequence ID" value="SIT44718.1"/>
    <property type="molecule type" value="Genomic_DNA"/>
</dbReference>
<keyword evidence="1" id="KW-1003">Cell membrane</keyword>
<dbReference type="SUPFAM" id="SSF52540">
    <property type="entry name" value="P-loop containing nucleoside triphosphate hydrolases"/>
    <property type="match status" value="1"/>
</dbReference>
<dbReference type="GO" id="GO:0005524">
    <property type="term" value="F:ATP binding"/>
    <property type="evidence" value="ECO:0007669"/>
    <property type="project" value="UniProtKB-KW"/>
</dbReference>
<keyword evidence="2" id="KW-0472">Membrane</keyword>
<keyword evidence="9" id="KW-1185">Reference proteome</keyword>
<protein>
    <submittedName>
        <fullName evidence="8">ABC transporter related protein</fullName>
    </submittedName>
</protein>
<feature type="domain" description="ABC transporter" evidence="7">
    <location>
        <begin position="13"/>
        <end position="254"/>
    </location>
</feature>
<dbReference type="Pfam" id="PF00005">
    <property type="entry name" value="ABC_tran"/>
    <property type="match status" value="1"/>
</dbReference>
<dbReference type="Proteomes" id="UP000187012">
    <property type="component" value="Unassembled WGS sequence"/>
</dbReference>
<dbReference type="InterPro" id="IPR027417">
    <property type="entry name" value="P-loop_NTPase"/>
</dbReference>
<dbReference type="InterPro" id="IPR050107">
    <property type="entry name" value="ABC_carbohydrate_import_ATPase"/>
</dbReference>
<sequence length="268" mass="29245">MTAPEQTEGDYILSLENVSRYFGNIIALKDVTIRLKRGEVHCLLGDNGAGKSTLIKTLAGVHQPSEGIYRVDGKPVHFTSPKDALDLGIATVYQDLALVPLLSVARNFFMGREPQKKLFGFINVMDIDQCATTSRDKLAEMGINVRDPHQPIGTMSGGERQCLAIARAIHFGARVLILDEPTAALGVKQSFNVLKLIHKARAKGISVIFITHNVHHAYPIGDSFTLLNRGRSMGTFTKETISKDQVLDMMAGGAEMQKMIGELEGATI</sequence>
<dbReference type="PROSITE" id="PS00211">
    <property type="entry name" value="ABC_TRANSPORTER_1"/>
    <property type="match status" value="1"/>
</dbReference>
<keyword evidence="5" id="KW-0547">Nucleotide-binding</keyword>
<dbReference type="Gene3D" id="3.40.50.300">
    <property type="entry name" value="P-loop containing nucleotide triphosphate hydrolases"/>
    <property type="match status" value="1"/>
</dbReference>
<dbReference type="STRING" id="1247936.BN2475_490010"/>
<dbReference type="PANTHER" id="PTHR43790:SF8">
    <property type="entry name" value="SUGAR ABC TRANSPORTER ATP-BINDING PROTEIN"/>
    <property type="match status" value="1"/>
</dbReference>
<evidence type="ECO:0000256" key="4">
    <source>
        <dbReference type="ARBA" id="ARBA00022737"/>
    </source>
</evidence>
<evidence type="ECO:0000259" key="7">
    <source>
        <dbReference type="PROSITE" id="PS50893"/>
    </source>
</evidence>
<evidence type="ECO:0000313" key="9">
    <source>
        <dbReference type="Proteomes" id="UP000187012"/>
    </source>
</evidence>
<dbReference type="InterPro" id="IPR017871">
    <property type="entry name" value="ABC_transporter-like_CS"/>
</dbReference>
<accession>A0A1N7SCN0</accession>
<evidence type="ECO:0000313" key="8">
    <source>
        <dbReference type="EMBL" id="SIT44718.1"/>
    </source>
</evidence>
<keyword evidence="3" id="KW-0813">Transport</keyword>
<keyword evidence="3" id="KW-0762">Sugar transport</keyword>
<proteinExistence type="predicted"/>
<dbReference type="PANTHER" id="PTHR43790">
    <property type="entry name" value="CARBOHYDRATE TRANSPORT ATP-BINDING PROTEIN MG119-RELATED"/>
    <property type="match status" value="1"/>
</dbReference>
<evidence type="ECO:0000256" key="2">
    <source>
        <dbReference type="ARBA" id="ARBA00022519"/>
    </source>
</evidence>
<dbReference type="SMART" id="SM00382">
    <property type="entry name" value="AAA"/>
    <property type="match status" value="1"/>
</dbReference>
<dbReference type="PROSITE" id="PS50893">
    <property type="entry name" value="ABC_TRANSPORTER_2"/>
    <property type="match status" value="1"/>
</dbReference>
<name>A0A1N7SCN0_9BURK</name>
<dbReference type="AlphaFoldDB" id="A0A1N7SCN0"/>